<dbReference type="PANTHER" id="PTHR39186">
    <property type="entry name" value="DUF2071 FAMILY PROTEIN"/>
    <property type="match status" value="1"/>
</dbReference>
<dbReference type="RefSeq" id="WP_067279701.1">
    <property type="nucleotide sequence ID" value="NZ_LOHS01000088.1"/>
</dbReference>
<evidence type="ECO:0000313" key="2">
    <source>
        <dbReference type="Proteomes" id="UP000077381"/>
    </source>
</evidence>
<accession>A0A177HP92</accession>
<dbReference type="SUPFAM" id="SSF160104">
    <property type="entry name" value="Acetoacetate decarboxylase-like"/>
    <property type="match status" value="1"/>
</dbReference>
<evidence type="ECO:0008006" key="3">
    <source>
        <dbReference type="Google" id="ProtNLM"/>
    </source>
</evidence>
<dbReference type="InterPro" id="IPR018644">
    <property type="entry name" value="DUF2071"/>
</dbReference>
<protein>
    <recommendedName>
        <fullName evidence="3">DUF2071 domain-containing protein</fullName>
    </recommendedName>
</protein>
<name>A0A177HP92_9ACTN</name>
<proteinExistence type="predicted"/>
<dbReference type="PANTHER" id="PTHR39186:SF1">
    <property type="entry name" value="DUF2071 DOMAIN-CONTAINING PROTEIN"/>
    <property type="match status" value="1"/>
</dbReference>
<dbReference type="PATRIC" id="fig|1716141.3.peg.4270"/>
<dbReference type="InterPro" id="IPR023375">
    <property type="entry name" value="ADC_dom_sf"/>
</dbReference>
<dbReference type="Proteomes" id="UP000077381">
    <property type="component" value="Unassembled WGS sequence"/>
</dbReference>
<dbReference type="Gene3D" id="2.40.400.10">
    <property type="entry name" value="Acetoacetate decarboxylase-like"/>
    <property type="match status" value="1"/>
</dbReference>
<gene>
    <name evidence="1" type="ORF">STSP_40590</name>
</gene>
<dbReference type="AlphaFoldDB" id="A0A177HP92"/>
<sequence>MASTAPDHRIRLPVLRAELLKQTFVHWRFPPDEVQKLLPDGLIVDEWDGAAWVSLTPFLMAGVRPAYVPLAPSLAPFPTTNLRTYVRWPGGRDGVWFLSSEVANPVMLAARVVGAPYHVADLSVTEADDTVSYAGTRRGGGPSYRLVVRPGPPISPTELDIWLCGRWRAYTWRLATVFEIPIRHAPWALSSATLEDLTENLITAAGLPPPGGEPLVHYSEAMGNVRLGPARPAWLQDLVSGA</sequence>
<comment type="caution">
    <text evidence="1">The sequence shown here is derived from an EMBL/GenBank/DDBJ whole genome shotgun (WGS) entry which is preliminary data.</text>
</comment>
<reference evidence="1 2" key="1">
    <citation type="submission" date="2015-12" db="EMBL/GenBank/DDBJ databases">
        <title>Genome sequence of Streptomyces sp. G25.</title>
        <authorList>
            <person name="Poehlein A."/>
            <person name="Roettig A."/>
            <person name="Hiessl S."/>
            <person name="Hauschild P."/>
            <person name="Schauer J."/>
            <person name="Madkour M.H."/>
            <person name="Al-Ansari A.M."/>
            <person name="Almakishah N.H."/>
            <person name="Steinbuechel A."/>
            <person name="Daniel R."/>
        </authorList>
    </citation>
    <scope>NUCLEOTIDE SEQUENCE [LARGE SCALE GENOMIC DNA]</scope>
    <source>
        <strain evidence="2">G25(2015)</strain>
    </source>
</reference>
<keyword evidence="2" id="KW-1185">Reference proteome</keyword>
<dbReference type="EMBL" id="LOHS01000088">
    <property type="protein sequence ID" value="OAH12713.1"/>
    <property type="molecule type" value="Genomic_DNA"/>
</dbReference>
<organism evidence="1 2">
    <name type="scientific">Streptomyces jeddahensis</name>
    <dbReference type="NCBI Taxonomy" id="1716141"/>
    <lineage>
        <taxon>Bacteria</taxon>
        <taxon>Bacillati</taxon>
        <taxon>Actinomycetota</taxon>
        <taxon>Actinomycetes</taxon>
        <taxon>Kitasatosporales</taxon>
        <taxon>Streptomycetaceae</taxon>
        <taxon>Streptomyces</taxon>
    </lineage>
</organism>
<dbReference type="STRING" id="1716141.STSP_40590"/>
<evidence type="ECO:0000313" key="1">
    <source>
        <dbReference type="EMBL" id="OAH12713.1"/>
    </source>
</evidence>
<dbReference type="Pfam" id="PF09844">
    <property type="entry name" value="DUF2071"/>
    <property type="match status" value="1"/>
</dbReference>